<proteinExistence type="predicted"/>
<keyword evidence="3" id="KW-1185">Reference proteome</keyword>
<name>A0AAE2ZR63_9HYPH</name>
<dbReference type="EMBL" id="JAICBX010000006">
    <property type="protein sequence ID" value="MBW8640469.1"/>
    <property type="molecule type" value="Genomic_DNA"/>
</dbReference>
<evidence type="ECO:0000256" key="1">
    <source>
        <dbReference type="SAM" id="Phobius"/>
    </source>
</evidence>
<dbReference type="RefSeq" id="WP_220231187.1">
    <property type="nucleotide sequence ID" value="NZ_JAICBX010000006.1"/>
</dbReference>
<protein>
    <submittedName>
        <fullName evidence="2">Uncharacterized protein</fullName>
    </submittedName>
</protein>
<evidence type="ECO:0000313" key="2">
    <source>
        <dbReference type="EMBL" id="MBW8640469.1"/>
    </source>
</evidence>
<organism evidence="2 3">
    <name type="scientific">Flavimaribacter sediminis</name>
    <dbReference type="NCBI Taxonomy" id="2865987"/>
    <lineage>
        <taxon>Bacteria</taxon>
        <taxon>Pseudomonadati</taxon>
        <taxon>Pseudomonadota</taxon>
        <taxon>Alphaproteobacteria</taxon>
        <taxon>Hyphomicrobiales</taxon>
        <taxon>Rhizobiaceae</taxon>
        <taxon>Flavimaribacter</taxon>
    </lineage>
</organism>
<dbReference type="AlphaFoldDB" id="A0AAE2ZR63"/>
<feature type="transmembrane region" description="Helical" evidence="1">
    <location>
        <begin position="45"/>
        <end position="63"/>
    </location>
</feature>
<gene>
    <name evidence="2" type="ORF">K1W69_24975</name>
</gene>
<keyword evidence="1" id="KW-1133">Transmembrane helix</keyword>
<keyword evidence="1" id="KW-0812">Transmembrane</keyword>
<dbReference type="Proteomes" id="UP001196509">
    <property type="component" value="Unassembled WGS sequence"/>
</dbReference>
<reference evidence="2" key="1">
    <citation type="submission" date="2021-08" db="EMBL/GenBank/DDBJ databases">
        <title>Hoeflea bacterium WL0058 sp. nov., isolated from the sediment.</title>
        <authorList>
            <person name="Wang L."/>
            <person name="Zhang D."/>
        </authorList>
    </citation>
    <scope>NUCLEOTIDE SEQUENCE</scope>
    <source>
        <strain evidence="2">WL0058</strain>
    </source>
</reference>
<comment type="caution">
    <text evidence="2">The sequence shown here is derived from an EMBL/GenBank/DDBJ whole genome shotgun (WGS) entry which is preliminary data.</text>
</comment>
<sequence length="104" mass="11679">MKSIFPVCPMLYNDCFECFIGANESLVRRASDKIQEGSFMRSNEFTAIAIFVGLLLVAASILWRSTEFDACFHEARKLLEEANPDGDSLKIRLRAIQVCQGDAQ</sequence>
<accession>A0AAE2ZR63</accession>
<keyword evidence="1" id="KW-0472">Membrane</keyword>
<evidence type="ECO:0000313" key="3">
    <source>
        <dbReference type="Proteomes" id="UP001196509"/>
    </source>
</evidence>